<evidence type="ECO:0000313" key="2">
    <source>
        <dbReference type="Proteomes" id="UP000095287"/>
    </source>
</evidence>
<reference evidence="3" key="1">
    <citation type="submission" date="2016-11" db="UniProtKB">
        <authorList>
            <consortium name="WormBaseParasite"/>
        </authorList>
    </citation>
    <scope>IDENTIFICATION</scope>
</reference>
<feature type="signal peptide" evidence="1">
    <location>
        <begin position="1"/>
        <end position="26"/>
    </location>
</feature>
<dbReference type="AlphaFoldDB" id="A0A1I8A3S8"/>
<accession>A0A1I8A3S8</accession>
<dbReference type="Proteomes" id="UP000095287">
    <property type="component" value="Unplaced"/>
</dbReference>
<keyword evidence="1" id="KW-0732">Signal</keyword>
<organism evidence="2 3">
    <name type="scientific">Steinernema glaseri</name>
    <dbReference type="NCBI Taxonomy" id="37863"/>
    <lineage>
        <taxon>Eukaryota</taxon>
        <taxon>Metazoa</taxon>
        <taxon>Ecdysozoa</taxon>
        <taxon>Nematoda</taxon>
        <taxon>Chromadorea</taxon>
        <taxon>Rhabditida</taxon>
        <taxon>Tylenchina</taxon>
        <taxon>Panagrolaimomorpha</taxon>
        <taxon>Strongyloidoidea</taxon>
        <taxon>Steinernematidae</taxon>
        <taxon>Steinernema</taxon>
    </lineage>
</organism>
<evidence type="ECO:0000313" key="3">
    <source>
        <dbReference type="WBParaSite" id="L893_g32572.t1"/>
    </source>
</evidence>
<feature type="chain" id="PRO_5009314150" evidence="1">
    <location>
        <begin position="27"/>
        <end position="111"/>
    </location>
</feature>
<sequence>MSNHSSLHHHILYVVPLLCCPSKVQVGPCTTTAVPIKQENIESRNYMKACDHLDIPPYTVLACSQRTFVTPLETQRSLIGHVENSATCCEPREMCSEITSHCFRCNHLDWK</sequence>
<evidence type="ECO:0000256" key="1">
    <source>
        <dbReference type="SAM" id="SignalP"/>
    </source>
</evidence>
<proteinExistence type="predicted"/>
<name>A0A1I8A3S8_9BILA</name>
<protein>
    <submittedName>
        <fullName evidence="3">Activin_recp domain-containing protein</fullName>
    </submittedName>
</protein>
<dbReference type="WBParaSite" id="L893_g32572.t1">
    <property type="protein sequence ID" value="L893_g32572.t1"/>
    <property type="gene ID" value="L893_g32572"/>
</dbReference>
<keyword evidence="2" id="KW-1185">Reference proteome</keyword>